<dbReference type="SMART" id="SM00490">
    <property type="entry name" value="HELICc"/>
    <property type="match status" value="1"/>
</dbReference>
<keyword evidence="1" id="KW-0378">Hydrolase</keyword>
<feature type="domain" description="Helicase C-terminal" evidence="3">
    <location>
        <begin position="771"/>
        <end position="944"/>
    </location>
</feature>
<evidence type="ECO:0000313" key="5">
    <source>
        <dbReference type="Proteomes" id="UP000706039"/>
    </source>
</evidence>
<dbReference type="Pfam" id="PF00271">
    <property type="entry name" value="Helicase_C"/>
    <property type="match status" value="1"/>
</dbReference>
<proteinExistence type="predicted"/>
<keyword evidence="4" id="KW-0067">ATP-binding</keyword>
<dbReference type="InterPro" id="IPR050496">
    <property type="entry name" value="SNF2_RAD54_helicase_repair"/>
</dbReference>
<dbReference type="PANTHER" id="PTHR45629:SF7">
    <property type="entry name" value="DNA EXCISION REPAIR PROTEIN ERCC-6-RELATED"/>
    <property type="match status" value="1"/>
</dbReference>
<keyword evidence="4" id="KW-0347">Helicase</keyword>
<evidence type="ECO:0000259" key="2">
    <source>
        <dbReference type="PROSITE" id="PS51192"/>
    </source>
</evidence>
<dbReference type="InterPro" id="IPR001650">
    <property type="entry name" value="Helicase_C-like"/>
</dbReference>
<evidence type="ECO:0000256" key="1">
    <source>
        <dbReference type="ARBA" id="ARBA00022801"/>
    </source>
</evidence>
<protein>
    <submittedName>
        <fullName evidence="4">DEAD/DEAH box helicase</fullName>
    </submittedName>
</protein>
<keyword evidence="4" id="KW-0547">Nucleotide-binding</keyword>
<dbReference type="PROSITE" id="PS51192">
    <property type="entry name" value="HELICASE_ATP_BIND_1"/>
    <property type="match status" value="1"/>
</dbReference>
<dbReference type="Proteomes" id="UP000706039">
    <property type="component" value="Unassembled WGS sequence"/>
</dbReference>
<organism evidence="4 5">
    <name type="scientific">Sphingomonas colocasiae</name>
    <dbReference type="NCBI Taxonomy" id="1848973"/>
    <lineage>
        <taxon>Bacteria</taxon>
        <taxon>Pseudomonadati</taxon>
        <taxon>Pseudomonadota</taxon>
        <taxon>Alphaproteobacteria</taxon>
        <taxon>Sphingomonadales</taxon>
        <taxon>Sphingomonadaceae</taxon>
        <taxon>Sphingomonas</taxon>
    </lineage>
</organism>
<dbReference type="InterPro" id="IPR014001">
    <property type="entry name" value="Helicase_ATP-bd"/>
</dbReference>
<dbReference type="SUPFAM" id="SSF52540">
    <property type="entry name" value="P-loop containing nucleoside triphosphate hydrolases"/>
    <property type="match status" value="2"/>
</dbReference>
<dbReference type="Gene3D" id="3.40.50.10810">
    <property type="entry name" value="Tandem AAA-ATPase domain"/>
    <property type="match status" value="1"/>
</dbReference>
<dbReference type="InterPro" id="IPR027417">
    <property type="entry name" value="P-loop_NTPase"/>
</dbReference>
<dbReference type="InterPro" id="IPR049730">
    <property type="entry name" value="SNF2/RAD54-like_C"/>
</dbReference>
<dbReference type="SMART" id="SM00487">
    <property type="entry name" value="DEXDc"/>
    <property type="match status" value="1"/>
</dbReference>
<dbReference type="RefSeq" id="WP_222990470.1">
    <property type="nucleotide sequence ID" value="NZ_JAINVV010000006.1"/>
</dbReference>
<sequence>MPQSSSALASLEALQKGVRFGNEEIVLEPGAVAAIDSASADSLGLPPPTRLALDLRPVGRIDEDDFHVAVRWVQPGGFAVRTERNGALLRSEAGLRRVPEPVWSLFEAASALSRPLEREGRFQALARLQALWPQDPAAAVASEPYLQDLRVHYASAVSLRIRTLTPDRTEFEPLLFSPASSEAEAETIHEADAVLSNASQKLFAEDRFLREADARPVYVLRNGEYVFVDPALRPVLGIVRSVHDAPEGERRHFVLNPRKVLRERLGDEVAEKIGLERVFVETEQFSERVSGVDVWRPPVLPWLAPPGGSGWLPERFGLRIGDDYYIVAPGHVPALIERVEGASGRDEPDVDVTDLLSPASDDASGEDIRLPITDQSIASLEALRPFAISNGGGETGGDVVLTASEIYGGRLFLVVHDNFEEVEYESPEPRAPVELAPVEPPALLRSALKPHQRAGLDWLVAAHRSGLPGALLADDMGLGKTLQAIAFMAWRREQVQAGELAPAPALIVAPTGLLGTWRQEIERHLHDPALGPLVPAFGSALRQLREEDGFTQRDIDSGRAALSSEAWRDAGVVLTTYETMRDYHFSFARTRFGLMIFDEVQKLKNPASQVSRAALSLNAEFTLGMTGTPVENRLQDLWSVMNAIAPGVLGSSREFERRHSTSDRQALAALKSRLSDPQNGVPPLLLRRMKSEILDGLPRKHVHPFRLDMPTVQADAYRDVVVRAAAAAVGGTLGKGGMLSALSEMRGISLHPIDPRNAPSDLAAYASDSARLTRALSILDEVAGKREKALIFVEDLAMQERLAALIQSQFQLRRTPFRINGQVPGPRRQDIVNEFQSRPGEFDVLILSPRAGGVGLTITAANHVIHLSRWWNPAVEDQATDRVFRIGQEREVHVHLPLAVHPDPAIGPFSFDLKLDALIERKRALTRDLFMPPEAGDADLNELFREVSLASESHVGEVAQAGPATEATAEGPPSTAASKAPVAAVTGSPAVATEVAPPTLATLAPALQDRGIRYWRLEAGDERPTREIMAVFASSTLAHVAIRDPYSLCTKWSRNAQVRFLRELAASARVIEGITIEYAPDIDGDLDESVRRREVGSLMVRSFPKGVPSFSLARRAKRGPDDDFHDRFVDIDVRGPDGGLQRHSITIGKGLQALFEDGWQCTVTYVPPRAA</sequence>
<dbReference type="PANTHER" id="PTHR45629">
    <property type="entry name" value="SNF2/RAD54 FAMILY MEMBER"/>
    <property type="match status" value="1"/>
</dbReference>
<comment type="caution">
    <text evidence="4">The sequence shown here is derived from an EMBL/GenBank/DDBJ whole genome shotgun (WGS) entry which is preliminary data.</text>
</comment>
<dbReference type="InterPro" id="IPR038718">
    <property type="entry name" value="SNF2-like_sf"/>
</dbReference>
<keyword evidence="5" id="KW-1185">Reference proteome</keyword>
<dbReference type="Gene3D" id="3.40.50.300">
    <property type="entry name" value="P-loop containing nucleotide triphosphate hydrolases"/>
    <property type="match status" value="1"/>
</dbReference>
<dbReference type="InterPro" id="IPR000330">
    <property type="entry name" value="SNF2_N"/>
</dbReference>
<name>A0ABS7PPV4_9SPHN</name>
<reference evidence="4 5" key="1">
    <citation type="submission" date="2021-08" db="EMBL/GenBank/DDBJ databases">
        <authorList>
            <person name="Tuo L."/>
        </authorList>
    </citation>
    <scope>NUCLEOTIDE SEQUENCE [LARGE SCALE GENOMIC DNA]</scope>
    <source>
        <strain evidence="4 5">JCM 31229</strain>
    </source>
</reference>
<evidence type="ECO:0000259" key="3">
    <source>
        <dbReference type="PROSITE" id="PS51194"/>
    </source>
</evidence>
<feature type="domain" description="Helicase ATP-binding" evidence="2">
    <location>
        <begin position="461"/>
        <end position="647"/>
    </location>
</feature>
<dbReference type="GO" id="GO:0004386">
    <property type="term" value="F:helicase activity"/>
    <property type="evidence" value="ECO:0007669"/>
    <property type="project" value="UniProtKB-KW"/>
</dbReference>
<evidence type="ECO:0000313" key="4">
    <source>
        <dbReference type="EMBL" id="MBY8823355.1"/>
    </source>
</evidence>
<dbReference type="EMBL" id="JAINVV010000006">
    <property type="protein sequence ID" value="MBY8823355.1"/>
    <property type="molecule type" value="Genomic_DNA"/>
</dbReference>
<dbReference type="CDD" id="cd18793">
    <property type="entry name" value="SF2_C_SNF"/>
    <property type="match status" value="1"/>
</dbReference>
<dbReference type="PROSITE" id="PS51194">
    <property type="entry name" value="HELICASE_CTER"/>
    <property type="match status" value="1"/>
</dbReference>
<dbReference type="Pfam" id="PF00176">
    <property type="entry name" value="SNF2-rel_dom"/>
    <property type="match status" value="1"/>
</dbReference>
<gene>
    <name evidence="4" type="ORF">K7G82_13705</name>
</gene>
<accession>A0ABS7PPV4</accession>